<evidence type="ECO:0000313" key="2">
    <source>
        <dbReference type="EMBL" id="NYD68952.1"/>
    </source>
</evidence>
<gene>
    <name evidence="2" type="ORF">BJ984_000110</name>
</gene>
<dbReference type="Pfam" id="PF01370">
    <property type="entry name" value="Epimerase"/>
    <property type="match status" value="1"/>
</dbReference>
<keyword evidence="3" id="KW-1185">Reference proteome</keyword>
<dbReference type="Gene3D" id="3.40.50.720">
    <property type="entry name" value="NAD(P)-binding Rossmann-like Domain"/>
    <property type="match status" value="1"/>
</dbReference>
<evidence type="ECO:0000259" key="1">
    <source>
        <dbReference type="Pfam" id="PF01370"/>
    </source>
</evidence>
<organism evidence="2 3">
    <name type="scientific">Herbiconiux flava</name>
    <dbReference type="NCBI Taxonomy" id="881268"/>
    <lineage>
        <taxon>Bacteria</taxon>
        <taxon>Bacillati</taxon>
        <taxon>Actinomycetota</taxon>
        <taxon>Actinomycetes</taxon>
        <taxon>Micrococcales</taxon>
        <taxon>Microbacteriaceae</taxon>
        <taxon>Herbiconiux</taxon>
    </lineage>
</organism>
<sequence length="344" mass="36416">MKIVVIGATGNLGTALLRRLADAPAATEVVGVARRIPEEAEPYAGLRWHAVDVGEDTARRRLASILTGADAVVHLAWALQPNHLEHLLWRTNVRGTAAVLGAAADAGVPHVLVASSVGAYSPGPKYRRVDEEWPTGGLPSSHYSRHKAINERALDAFERANPSTVVTRLRPGLVFQADASSEIARLFAGPFVPRRLLGRLRLPVVTLPSQLISQVVHADDVADAFWRAIERQAGGAFNIATEPVVSPDVLAAALGGRAVPVRAAVVRALMWATWKARVQPSDPGWLDIATTVPLMSTERARTVLGWAPTVSAPDALQELLGGLAGARGNAGSPPLGEGGARRAF</sequence>
<accession>A0A852S9B4</accession>
<dbReference type="SUPFAM" id="SSF51735">
    <property type="entry name" value="NAD(P)-binding Rossmann-fold domains"/>
    <property type="match status" value="1"/>
</dbReference>
<name>A0A852S9B4_9MICO</name>
<dbReference type="AlphaFoldDB" id="A0A852S9B4"/>
<evidence type="ECO:0000313" key="3">
    <source>
        <dbReference type="Proteomes" id="UP000549913"/>
    </source>
</evidence>
<dbReference type="RefSeq" id="WP_179546380.1">
    <property type="nucleotide sequence ID" value="NZ_BSEW01000001.1"/>
</dbReference>
<dbReference type="PANTHER" id="PTHR43245:SF52">
    <property type="entry name" value="NAD-DEPENDENT EPIMERASE_DEHYDRATASE"/>
    <property type="match status" value="1"/>
</dbReference>
<feature type="domain" description="NAD-dependent epimerase/dehydratase" evidence="1">
    <location>
        <begin position="3"/>
        <end position="240"/>
    </location>
</feature>
<dbReference type="InterPro" id="IPR036291">
    <property type="entry name" value="NAD(P)-bd_dom_sf"/>
</dbReference>
<protein>
    <submittedName>
        <fullName evidence="2">Nucleoside-diphosphate-sugar epimerase</fullName>
    </submittedName>
</protein>
<dbReference type="PANTHER" id="PTHR43245">
    <property type="entry name" value="BIFUNCTIONAL POLYMYXIN RESISTANCE PROTEIN ARNA"/>
    <property type="match status" value="1"/>
</dbReference>
<dbReference type="InterPro" id="IPR050177">
    <property type="entry name" value="Lipid_A_modif_metabolic_enz"/>
</dbReference>
<comment type="caution">
    <text evidence="2">The sequence shown here is derived from an EMBL/GenBank/DDBJ whole genome shotgun (WGS) entry which is preliminary data.</text>
</comment>
<proteinExistence type="predicted"/>
<dbReference type="Proteomes" id="UP000549913">
    <property type="component" value="Unassembled WGS sequence"/>
</dbReference>
<reference evidence="2 3" key="1">
    <citation type="submission" date="2020-07" db="EMBL/GenBank/DDBJ databases">
        <title>Sequencing the genomes of 1000 actinobacteria strains.</title>
        <authorList>
            <person name="Klenk H.-P."/>
        </authorList>
    </citation>
    <scope>NUCLEOTIDE SEQUENCE [LARGE SCALE GENOMIC DNA]</scope>
    <source>
        <strain evidence="2 3">DSM 26474</strain>
    </source>
</reference>
<dbReference type="EMBL" id="JACCBM010000001">
    <property type="protein sequence ID" value="NYD68952.1"/>
    <property type="molecule type" value="Genomic_DNA"/>
</dbReference>
<dbReference type="InterPro" id="IPR001509">
    <property type="entry name" value="Epimerase_deHydtase"/>
</dbReference>